<protein>
    <submittedName>
        <fullName evidence="1">Uncharacterized protein</fullName>
    </submittedName>
</protein>
<name>A0A0F9DD17_9ZZZZ</name>
<organism evidence="1">
    <name type="scientific">marine sediment metagenome</name>
    <dbReference type="NCBI Taxonomy" id="412755"/>
    <lineage>
        <taxon>unclassified sequences</taxon>
        <taxon>metagenomes</taxon>
        <taxon>ecological metagenomes</taxon>
    </lineage>
</organism>
<gene>
    <name evidence="1" type="ORF">LCGC14_2503140</name>
</gene>
<accession>A0A0F9DD17</accession>
<sequence length="65" mass="7557">MENRTAQDLLAERRSCVMEMRNEAFPEARKMLYHRIATLDRQLEAIRTKRLPQLWANPAANGGES</sequence>
<comment type="caution">
    <text evidence="1">The sequence shown here is derived from an EMBL/GenBank/DDBJ whole genome shotgun (WGS) entry which is preliminary data.</text>
</comment>
<dbReference type="EMBL" id="LAZR01039967">
    <property type="protein sequence ID" value="KKL15686.1"/>
    <property type="molecule type" value="Genomic_DNA"/>
</dbReference>
<dbReference type="AlphaFoldDB" id="A0A0F9DD17"/>
<reference evidence="1" key="1">
    <citation type="journal article" date="2015" name="Nature">
        <title>Complex archaea that bridge the gap between prokaryotes and eukaryotes.</title>
        <authorList>
            <person name="Spang A."/>
            <person name="Saw J.H."/>
            <person name="Jorgensen S.L."/>
            <person name="Zaremba-Niedzwiedzka K."/>
            <person name="Martijn J."/>
            <person name="Lind A.E."/>
            <person name="van Eijk R."/>
            <person name="Schleper C."/>
            <person name="Guy L."/>
            <person name="Ettema T.J."/>
        </authorList>
    </citation>
    <scope>NUCLEOTIDE SEQUENCE</scope>
</reference>
<evidence type="ECO:0000313" key="1">
    <source>
        <dbReference type="EMBL" id="KKL15686.1"/>
    </source>
</evidence>
<proteinExistence type="predicted"/>